<evidence type="ECO:0008006" key="3">
    <source>
        <dbReference type="Google" id="ProtNLM"/>
    </source>
</evidence>
<dbReference type="PATRIC" id="fig|1305737.6.peg.466"/>
<sequence length="375" mass="43892">MKNQIIIYLSIAILFMISCKNDQTENSVFEKIELEWIDSISVAENNDFFNGASDAQLIGDSLLAVSSFLTPGVWFLDASNGEIKYRVSDCDIVDIPLYPAGFLIQDFPELHILDPKQKSIFVFHVIDQTLVRKFLLSIPENKMIRTVDSFFWKNEDFFMVELFPSLLNHNKVGFYKEVDELIGIFDHNGTLVNRFLFYPKKLKKLDYPITPYQTFTQTKSNLNSLKISFPSDRFILEYNSINTGKINEILEIPSQSDFFEFNPAGLEKEFNPEFQKYWQVPNPHFFKNMVENEKFLIIQTIMRNNNNLKNYEAKSHLFVYDKNKKKWFESSNPTNINRMGYLAGIINEELIFFEGSQRISEEKYIKRAVLRPVVD</sequence>
<name>A0A0P7YFS6_9BACT</name>
<dbReference type="AlphaFoldDB" id="A0A0P7YFS6"/>
<accession>A0A0P7YFS6</accession>
<dbReference type="OrthoDB" id="821743at2"/>
<gene>
    <name evidence="1" type="ORF">HLUCCX10_00130</name>
</gene>
<evidence type="ECO:0000313" key="1">
    <source>
        <dbReference type="EMBL" id="KPQ20156.1"/>
    </source>
</evidence>
<comment type="caution">
    <text evidence="1">The sequence shown here is derived from an EMBL/GenBank/DDBJ whole genome shotgun (WGS) entry which is preliminary data.</text>
</comment>
<organism evidence="1 2">
    <name type="scientific">Algoriphagus marincola HL-49</name>
    <dbReference type="NCBI Taxonomy" id="1305737"/>
    <lineage>
        <taxon>Bacteria</taxon>
        <taxon>Pseudomonadati</taxon>
        <taxon>Bacteroidota</taxon>
        <taxon>Cytophagia</taxon>
        <taxon>Cytophagales</taxon>
        <taxon>Cyclobacteriaceae</taxon>
        <taxon>Algoriphagus</taxon>
    </lineage>
</organism>
<dbReference type="PROSITE" id="PS51257">
    <property type="entry name" value="PROKAR_LIPOPROTEIN"/>
    <property type="match status" value="1"/>
</dbReference>
<evidence type="ECO:0000313" key="2">
    <source>
        <dbReference type="Proteomes" id="UP000050421"/>
    </source>
</evidence>
<reference evidence="1 2" key="1">
    <citation type="submission" date="2015-09" db="EMBL/GenBank/DDBJ databases">
        <title>Identification and resolution of microdiversity through metagenomic sequencing of parallel consortia.</title>
        <authorList>
            <person name="Nelson W.C."/>
            <person name="Romine M.F."/>
            <person name="Lindemann S.R."/>
        </authorList>
    </citation>
    <scope>NUCLEOTIDE SEQUENCE [LARGE SCALE GENOMIC DNA]</scope>
    <source>
        <strain evidence="1">HL-49</strain>
    </source>
</reference>
<proteinExistence type="predicted"/>
<dbReference type="Proteomes" id="UP000050421">
    <property type="component" value="Unassembled WGS sequence"/>
</dbReference>
<protein>
    <recommendedName>
        <fullName evidence="3">DUF4221 domain-containing protein</fullName>
    </recommendedName>
</protein>
<dbReference type="EMBL" id="LJXT01000001">
    <property type="protein sequence ID" value="KPQ20156.1"/>
    <property type="molecule type" value="Genomic_DNA"/>
</dbReference>